<reference evidence="1 2" key="1">
    <citation type="submission" date="2017-03" db="EMBL/GenBank/DDBJ databases">
        <title>Genomes of endolithic fungi from Antarctica.</title>
        <authorList>
            <person name="Coleine C."/>
            <person name="Masonjones S."/>
            <person name="Stajich J.E."/>
        </authorList>
    </citation>
    <scope>NUCLEOTIDE SEQUENCE [LARGE SCALE GENOMIC DNA]</scope>
    <source>
        <strain evidence="1 2">CCFEE 5184</strain>
    </source>
</reference>
<sequence>MSYWVPDPYDASDLLIDEITARLRDHSHGDKAHHATPGDVKAVLIRMVQSGKEGD</sequence>
<gene>
    <name evidence="1" type="ORF">B0A55_11460</name>
</gene>
<organism evidence="1 2">
    <name type="scientific">Friedmanniomyces simplex</name>
    <dbReference type="NCBI Taxonomy" id="329884"/>
    <lineage>
        <taxon>Eukaryota</taxon>
        <taxon>Fungi</taxon>
        <taxon>Dikarya</taxon>
        <taxon>Ascomycota</taxon>
        <taxon>Pezizomycotina</taxon>
        <taxon>Dothideomycetes</taxon>
        <taxon>Dothideomycetidae</taxon>
        <taxon>Mycosphaerellales</taxon>
        <taxon>Teratosphaeriaceae</taxon>
        <taxon>Friedmanniomyces</taxon>
    </lineage>
</organism>
<comment type="caution">
    <text evidence="1">The sequence shown here is derived from an EMBL/GenBank/DDBJ whole genome shotgun (WGS) entry which is preliminary data.</text>
</comment>
<evidence type="ECO:0000313" key="2">
    <source>
        <dbReference type="Proteomes" id="UP000309340"/>
    </source>
</evidence>
<dbReference type="AlphaFoldDB" id="A0A4U0WJJ5"/>
<name>A0A4U0WJJ5_9PEZI</name>
<accession>A0A4U0WJJ5</accession>
<proteinExistence type="predicted"/>
<dbReference type="EMBL" id="NAJQ01001171">
    <property type="protein sequence ID" value="TKA61765.1"/>
    <property type="molecule type" value="Genomic_DNA"/>
</dbReference>
<protein>
    <submittedName>
        <fullName evidence="1">Uncharacterized protein</fullName>
    </submittedName>
</protein>
<dbReference type="Proteomes" id="UP000309340">
    <property type="component" value="Unassembled WGS sequence"/>
</dbReference>
<evidence type="ECO:0000313" key="1">
    <source>
        <dbReference type="EMBL" id="TKA61765.1"/>
    </source>
</evidence>
<keyword evidence="2" id="KW-1185">Reference proteome</keyword>
<dbReference type="OrthoDB" id="10271819at2759"/>